<dbReference type="GO" id="GO:0009279">
    <property type="term" value="C:cell outer membrane"/>
    <property type="evidence" value="ECO:0007669"/>
    <property type="project" value="UniProtKB-SubCell"/>
</dbReference>
<dbReference type="EMBL" id="LPWF01000016">
    <property type="protein sequence ID" value="ODR99682.1"/>
    <property type="molecule type" value="Genomic_DNA"/>
</dbReference>
<keyword evidence="7" id="KW-1185">Reference proteome</keyword>
<keyword evidence="4" id="KW-0449">Lipoprotein</keyword>
<dbReference type="OrthoDB" id="5402098at2"/>
<evidence type="ECO:0000313" key="7">
    <source>
        <dbReference type="Proteomes" id="UP000094472"/>
    </source>
</evidence>
<dbReference type="PIRSF" id="PIRSF002721">
    <property type="entry name" value="Surface_antigen_Rickettsia"/>
    <property type="match status" value="1"/>
</dbReference>
<dbReference type="STRING" id="1774969.AUC69_08685"/>
<comment type="caution">
    <text evidence="6">The sequence shown here is derived from an EMBL/GenBank/DDBJ whole genome shotgun (WGS) entry which is preliminary data.</text>
</comment>
<dbReference type="RefSeq" id="WP_069441228.1">
    <property type="nucleotide sequence ID" value="NZ_LPWF01000016.1"/>
</dbReference>
<proteinExistence type="inferred from homology"/>
<name>A0A1E3W1L7_9HYPH</name>
<evidence type="ECO:0000256" key="4">
    <source>
        <dbReference type="ARBA" id="ARBA00023288"/>
    </source>
</evidence>
<reference evidence="6 7" key="1">
    <citation type="journal article" date="2016" name="Environ. Microbiol.">
        <title>New Methyloceanibacter diversity from North Sea sediments includes methanotroph containing solely the soluble methane monooxygenase.</title>
        <authorList>
            <person name="Vekeman B."/>
            <person name="Kerckhof F.M."/>
            <person name="Cremers G."/>
            <person name="de Vos P."/>
            <person name="Vandamme P."/>
            <person name="Boon N."/>
            <person name="Op den Camp H.J."/>
            <person name="Heylen K."/>
        </authorList>
    </citation>
    <scope>NUCLEOTIDE SEQUENCE [LARGE SCALE GENOMIC DNA]</scope>
    <source>
        <strain evidence="6 7">R-67175</strain>
    </source>
</reference>
<protein>
    <recommendedName>
        <fullName evidence="3">17 kDa surface antigen</fullName>
    </recommendedName>
</protein>
<comment type="subcellular location">
    <subcellularLocation>
        <location evidence="1">Cell outer membrane</location>
        <topology evidence="1">Lipid-anchor</topology>
    </subcellularLocation>
</comment>
<organism evidence="6 7">
    <name type="scientific">Methyloceanibacter superfactus</name>
    <dbReference type="NCBI Taxonomy" id="1774969"/>
    <lineage>
        <taxon>Bacteria</taxon>
        <taxon>Pseudomonadati</taxon>
        <taxon>Pseudomonadota</taxon>
        <taxon>Alphaproteobacteria</taxon>
        <taxon>Hyphomicrobiales</taxon>
        <taxon>Hyphomicrobiaceae</taxon>
        <taxon>Methyloceanibacter</taxon>
    </lineage>
</organism>
<dbReference type="InterPro" id="IPR008816">
    <property type="entry name" value="Gly_zipper_2TM_dom"/>
</dbReference>
<evidence type="ECO:0000259" key="5">
    <source>
        <dbReference type="Pfam" id="PF05433"/>
    </source>
</evidence>
<evidence type="ECO:0000256" key="1">
    <source>
        <dbReference type="ARBA" id="ARBA00004459"/>
    </source>
</evidence>
<dbReference type="Pfam" id="PF05433">
    <property type="entry name" value="Rick_17kDa_Anti"/>
    <property type="match status" value="1"/>
</dbReference>
<dbReference type="AlphaFoldDB" id="A0A1E3W1L7"/>
<comment type="similarity">
    <text evidence="2">Belongs to the rickettsiale 17 kDa surface antigen family.</text>
</comment>
<dbReference type="Proteomes" id="UP000094472">
    <property type="component" value="Unassembled WGS sequence"/>
</dbReference>
<dbReference type="PROSITE" id="PS51257">
    <property type="entry name" value="PROKAR_LIPOPROTEIN"/>
    <property type="match status" value="1"/>
</dbReference>
<sequence length="154" mass="15628">MRFTPIIAIALVPVFLAACGPGNKQGTGTILGAVAGGAAGAAIGGKKNRIGGVAIGAMAGGILGNLIGADMDARDRKLAAAAEYQALEYGQPGQATPWNNPSNQHRGQIVPGKPYQQGGSFCRPYTHTIYISGQPQTARGTACRGPDGTWNPVG</sequence>
<evidence type="ECO:0000256" key="3">
    <source>
        <dbReference type="ARBA" id="ARBA00015281"/>
    </source>
</evidence>
<evidence type="ECO:0000256" key="2">
    <source>
        <dbReference type="ARBA" id="ARBA00008681"/>
    </source>
</evidence>
<gene>
    <name evidence="6" type="ORF">AUC69_08685</name>
</gene>
<dbReference type="InterPro" id="IPR016364">
    <property type="entry name" value="Surface_antigen_Rickettsia"/>
</dbReference>
<feature type="domain" description="Glycine zipper 2TM" evidence="5">
    <location>
        <begin position="28"/>
        <end position="68"/>
    </location>
</feature>
<evidence type="ECO:0000313" key="6">
    <source>
        <dbReference type="EMBL" id="ODR99682.1"/>
    </source>
</evidence>
<accession>A0A1E3W1L7</accession>